<evidence type="ECO:0000256" key="6">
    <source>
        <dbReference type="SAM" id="Phobius"/>
    </source>
</evidence>
<keyword evidence="9" id="KW-1185">Reference proteome</keyword>
<evidence type="ECO:0000259" key="7">
    <source>
        <dbReference type="Pfam" id="PF00892"/>
    </source>
</evidence>
<feature type="transmembrane region" description="Helical" evidence="6">
    <location>
        <begin position="165"/>
        <end position="185"/>
    </location>
</feature>
<feature type="domain" description="EamA" evidence="7">
    <location>
        <begin position="169"/>
        <end position="300"/>
    </location>
</feature>
<proteinExistence type="inferred from homology"/>
<dbReference type="PANTHER" id="PTHR32322">
    <property type="entry name" value="INNER MEMBRANE TRANSPORTER"/>
    <property type="match status" value="1"/>
</dbReference>
<gene>
    <name evidence="8" type="ORF">SAMN05660662_0155</name>
</gene>
<accession>A0A1G7R2X6</accession>
<comment type="similarity">
    <text evidence="2">Belongs to the EamA transporter family.</text>
</comment>
<feature type="transmembrane region" description="Helical" evidence="6">
    <location>
        <begin position="82"/>
        <end position="105"/>
    </location>
</feature>
<keyword evidence="4 6" id="KW-1133">Transmembrane helix</keyword>
<evidence type="ECO:0000256" key="4">
    <source>
        <dbReference type="ARBA" id="ARBA00022989"/>
    </source>
</evidence>
<comment type="subcellular location">
    <subcellularLocation>
        <location evidence="1">Membrane</location>
        <topology evidence="1">Multi-pass membrane protein</topology>
    </subcellularLocation>
</comment>
<evidence type="ECO:0000313" key="8">
    <source>
        <dbReference type="EMBL" id="SDG05095.1"/>
    </source>
</evidence>
<evidence type="ECO:0000313" key="9">
    <source>
        <dbReference type="Proteomes" id="UP000199406"/>
    </source>
</evidence>
<dbReference type="Pfam" id="PF00892">
    <property type="entry name" value="EamA"/>
    <property type="match status" value="2"/>
</dbReference>
<dbReference type="InterPro" id="IPR000620">
    <property type="entry name" value="EamA_dom"/>
</dbReference>
<name>A0A1G7R2X6_9ACTN</name>
<evidence type="ECO:0000256" key="2">
    <source>
        <dbReference type="ARBA" id="ARBA00007362"/>
    </source>
</evidence>
<evidence type="ECO:0000256" key="3">
    <source>
        <dbReference type="ARBA" id="ARBA00022692"/>
    </source>
</evidence>
<dbReference type="PANTHER" id="PTHR32322:SF9">
    <property type="entry name" value="AMINO-ACID METABOLITE EFFLUX PUMP-RELATED"/>
    <property type="match status" value="1"/>
</dbReference>
<dbReference type="GO" id="GO:0016020">
    <property type="term" value="C:membrane"/>
    <property type="evidence" value="ECO:0007669"/>
    <property type="project" value="UniProtKB-SubCell"/>
</dbReference>
<protein>
    <submittedName>
        <fullName evidence="8">Threonine/homoserine efflux transporter RhtA</fullName>
    </submittedName>
</protein>
<feature type="transmembrane region" description="Helical" evidence="6">
    <location>
        <begin position="223"/>
        <end position="249"/>
    </location>
</feature>
<feature type="transmembrane region" description="Helical" evidence="6">
    <location>
        <begin position="111"/>
        <end position="131"/>
    </location>
</feature>
<dbReference type="STRING" id="1550231.SAMN05660662_0155"/>
<feature type="transmembrane region" description="Helical" evidence="6">
    <location>
        <begin position="140"/>
        <end position="159"/>
    </location>
</feature>
<keyword evidence="5 6" id="KW-0472">Membrane</keyword>
<feature type="transmembrane region" description="Helical" evidence="6">
    <location>
        <begin position="256"/>
        <end position="277"/>
    </location>
</feature>
<dbReference type="AlphaFoldDB" id="A0A1G7R2X6"/>
<evidence type="ECO:0000256" key="1">
    <source>
        <dbReference type="ARBA" id="ARBA00004141"/>
    </source>
</evidence>
<organism evidence="8 9">
    <name type="scientific">Blastococcus aurantiacus</name>
    <dbReference type="NCBI Taxonomy" id="1550231"/>
    <lineage>
        <taxon>Bacteria</taxon>
        <taxon>Bacillati</taxon>
        <taxon>Actinomycetota</taxon>
        <taxon>Actinomycetes</taxon>
        <taxon>Geodermatophilales</taxon>
        <taxon>Geodermatophilaceae</taxon>
        <taxon>Blastococcus</taxon>
    </lineage>
</organism>
<feature type="domain" description="EamA" evidence="7">
    <location>
        <begin position="20"/>
        <end position="154"/>
    </location>
</feature>
<sequence>MASPPRASRPAEAAWRVWAALLAVGVLWGSAFPLIRVNASALGPVGVTFARVALGALVLTLLVTAAGALRRGTTWRAIGTQLPALLLLAALNVAIPLTLVAAAIVGLNASVAAVLNATTPMATLVVAAVWLREPVRTRQMVGVLAGLAGVAVVVGGAPLDLNTSTLFAVGASLAAALSYAFGGVYTRRRFPDTSPTTLALGQQLCATVLLLPLAVITPPPGPVTAAVAAPLLVLGVGSMAVAYLLYFWILRTAGPVVASTVTLLVPLVGSAIGVGWLGEPLSLGLVAGLVIVLSSVALITHPGPRDFG</sequence>
<keyword evidence="3 6" id="KW-0812">Transmembrane</keyword>
<feature type="transmembrane region" description="Helical" evidence="6">
    <location>
        <begin position="197"/>
        <end position="217"/>
    </location>
</feature>
<evidence type="ECO:0000256" key="5">
    <source>
        <dbReference type="ARBA" id="ARBA00023136"/>
    </source>
</evidence>
<feature type="transmembrane region" description="Helical" evidence="6">
    <location>
        <begin position="283"/>
        <end position="300"/>
    </location>
</feature>
<dbReference type="Proteomes" id="UP000199406">
    <property type="component" value="Unassembled WGS sequence"/>
</dbReference>
<dbReference type="InterPro" id="IPR050638">
    <property type="entry name" value="AA-Vitamin_Transporters"/>
</dbReference>
<feature type="transmembrane region" description="Helical" evidence="6">
    <location>
        <begin position="49"/>
        <end position="70"/>
    </location>
</feature>
<dbReference type="EMBL" id="FNBT01000010">
    <property type="protein sequence ID" value="SDG05095.1"/>
    <property type="molecule type" value="Genomic_DNA"/>
</dbReference>
<dbReference type="InterPro" id="IPR037185">
    <property type="entry name" value="EmrE-like"/>
</dbReference>
<dbReference type="OrthoDB" id="4630069at2"/>
<dbReference type="SUPFAM" id="SSF103481">
    <property type="entry name" value="Multidrug resistance efflux transporter EmrE"/>
    <property type="match status" value="2"/>
</dbReference>
<reference evidence="9" key="1">
    <citation type="submission" date="2016-10" db="EMBL/GenBank/DDBJ databases">
        <authorList>
            <person name="Varghese N."/>
            <person name="Submissions S."/>
        </authorList>
    </citation>
    <scope>NUCLEOTIDE SEQUENCE [LARGE SCALE GENOMIC DNA]</scope>
    <source>
        <strain evidence="9">DSM 44268</strain>
    </source>
</reference>